<feature type="signal peptide" evidence="1">
    <location>
        <begin position="1"/>
        <end position="19"/>
    </location>
</feature>
<gene>
    <name evidence="2" type="ORF">A2817_03660</name>
</gene>
<reference evidence="2 3" key="1">
    <citation type="journal article" date="2016" name="Nat. Commun.">
        <title>Thousands of microbial genomes shed light on interconnected biogeochemical processes in an aquifer system.</title>
        <authorList>
            <person name="Anantharaman K."/>
            <person name="Brown C.T."/>
            <person name="Hug L.A."/>
            <person name="Sharon I."/>
            <person name="Castelle C.J."/>
            <person name="Probst A.J."/>
            <person name="Thomas B.C."/>
            <person name="Singh A."/>
            <person name="Wilkins M.J."/>
            <person name="Karaoz U."/>
            <person name="Brodie E.L."/>
            <person name="Williams K.H."/>
            <person name="Hubbard S.S."/>
            <person name="Banfield J.F."/>
        </authorList>
    </citation>
    <scope>NUCLEOTIDE SEQUENCE [LARGE SCALE GENOMIC DNA]</scope>
</reference>
<protein>
    <submittedName>
        <fullName evidence="2">Uncharacterized protein</fullName>
    </submittedName>
</protein>
<sequence>MKKVLLVLLLLSIAKNSYAEGPQIVGGYQATTIDHDVLFGFQYAWLKTSDKNWQFLTPGFTGVKTGAAWSLQLIGKRLVKLDRQKWVNPPDLYMGIHLTGKKGVGISLSFGW</sequence>
<dbReference type="AlphaFoldDB" id="A0A1F8EBD3"/>
<dbReference type="Proteomes" id="UP000177594">
    <property type="component" value="Unassembled WGS sequence"/>
</dbReference>
<accession>A0A1F8EBD3</accession>
<evidence type="ECO:0000256" key="1">
    <source>
        <dbReference type="SAM" id="SignalP"/>
    </source>
</evidence>
<dbReference type="EMBL" id="MGIZ01000041">
    <property type="protein sequence ID" value="OGM98231.1"/>
    <property type="molecule type" value="Genomic_DNA"/>
</dbReference>
<proteinExistence type="predicted"/>
<comment type="caution">
    <text evidence="2">The sequence shown here is derived from an EMBL/GenBank/DDBJ whole genome shotgun (WGS) entry which is preliminary data.</text>
</comment>
<name>A0A1F8EBD3_9BACT</name>
<organism evidence="2 3">
    <name type="scientific">Candidatus Yanofskybacteria bacterium RIFCSPHIGHO2_01_FULL_39_8b</name>
    <dbReference type="NCBI Taxonomy" id="1802659"/>
    <lineage>
        <taxon>Bacteria</taxon>
        <taxon>Candidatus Yanofskyibacteriota</taxon>
    </lineage>
</organism>
<keyword evidence="1" id="KW-0732">Signal</keyword>
<evidence type="ECO:0000313" key="3">
    <source>
        <dbReference type="Proteomes" id="UP000177594"/>
    </source>
</evidence>
<feature type="chain" id="PRO_5009535287" evidence="1">
    <location>
        <begin position="20"/>
        <end position="112"/>
    </location>
</feature>
<evidence type="ECO:0000313" key="2">
    <source>
        <dbReference type="EMBL" id="OGM98231.1"/>
    </source>
</evidence>